<dbReference type="Pfam" id="PF00535">
    <property type="entry name" value="Glycos_transf_2"/>
    <property type="match status" value="1"/>
</dbReference>
<keyword evidence="3 6" id="KW-0808">Transferase</keyword>
<feature type="domain" description="Glycosyltransferase 2-like" evidence="5">
    <location>
        <begin position="6"/>
        <end position="145"/>
    </location>
</feature>
<name>A0ABV5BFA5_9BACL</name>
<dbReference type="PANTHER" id="PTHR22916:SF51">
    <property type="entry name" value="GLYCOSYLTRANSFERASE EPSH-RELATED"/>
    <property type="match status" value="1"/>
</dbReference>
<sequence>MEYKISVIVPVYNVENYLERAIESLENQTIGFNDLEVILVNDGSTDNSSKIIDYYSKRYDNVVAVHYTESSGAAGKPRNEGLKLASAEYVMFLDPDDYFTNDACEVLYNSITHNKSDVAFGTYRCISEDGTSIVYPSVIPDDFPDKVANTNIDDSAFLLKLAPSVWTKIFRKSFIINNNITFPEGIVAQDLVFVIHSLFSAQNITFLKKIIYNYRLRKNSNKSISYIHDKKYFLGLNESHKMVFELFKLFDKMSYYSIILEGFLNYKFQDIFYSEKLIDESKMDVLRNFNWLFVECEKYKIKPSDKMNEILFNSILIGELDNAIAIHNKYGCIKSDYIDEISKVESGKIWLEMKLEQERNAVLELKTWVEELEKGREWMKGQISLHSKELAEQKDIIEELQKWNDELKNANDWLKTQVDNYQKECVNQKKIIEELREWISILEKEKG</sequence>
<dbReference type="EC" id="2.4.-.-" evidence="6"/>
<evidence type="ECO:0000313" key="6">
    <source>
        <dbReference type="EMBL" id="MFB5684391.1"/>
    </source>
</evidence>
<evidence type="ECO:0000259" key="5">
    <source>
        <dbReference type="Pfam" id="PF00535"/>
    </source>
</evidence>
<dbReference type="InterPro" id="IPR029044">
    <property type="entry name" value="Nucleotide-diphossugar_trans"/>
</dbReference>
<dbReference type="RefSeq" id="WP_375528079.1">
    <property type="nucleotide sequence ID" value="NZ_JBHILM010000040.1"/>
</dbReference>
<protein>
    <submittedName>
        <fullName evidence="6">Glycosyltransferase</fullName>
        <ecNumber evidence="6">2.4.-.-</ecNumber>
    </submittedName>
</protein>
<dbReference type="PANTHER" id="PTHR22916">
    <property type="entry name" value="GLYCOSYLTRANSFERASE"/>
    <property type="match status" value="1"/>
</dbReference>
<dbReference type="InterPro" id="IPR001173">
    <property type="entry name" value="Glyco_trans_2-like"/>
</dbReference>
<dbReference type="SUPFAM" id="SSF53448">
    <property type="entry name" value="Nucleotide-diphospho-sugar transferases"/>
    <property type="match status" value="1"/>
</dbReference>
<keyword evidence="4" id="KW-0175">Coiled coil</keyword>
<dbReference type="GO" id="GO:0016757">
    <property type="term" value="F:glycosyltransferase activity"/>
    <property type="evidence" value="ECO:0007669"/>
    <property type="project" value="UniProtKB-KW"/>
</dbReference>
<comment type="caution">
    <text evidence="6">The sequence shown here is derived from an EMBL/GenBank/DDBJ whole genome shotgun (WGS) entry which is preliminary data.</text>
</comment>
<dbReference type="Gene3D" id="3.90.550.10">
    <property type="entry name" value="Spore Coat Polysaccharide Biosynthesis Protein SpsA, Chain A"/>
    <property type="match status" value="1"/>
</dbReference>
<feature type="coiled-coil region" evidence="4">
    <location>
        <begin position="390"/>
        <end position="424"/>
    </location>
</feature>
<dbReference type="EMBL" id="JBHILM010000040">
    <property type="protein sequence ID" value="MFB5684391.1"/>
    <property type="molecule type" value="Genomic_DNA"/>
</dbReference>
<dbReference type="Proteomes" id="UP001580407">
    <property type="component" value="Unassembled WGS sequence"/>
</dbReference>
<comment type="similarity">
    <text evidence="1">Belongs to the glycosyltransferase 2 family.</text>
</comment>
<evidence type="ECO:0000256" key="2">
    <source>
        <dbReference type="ARBA" id="ARBA00022676"/>
    </source>
</evidence>
<organism evidence="6 7">
    <name type="scientific">Paenibacillus terreus</name>
    <dbReference type="NCBI Taxonomy" id="1387834"/>
    <lineage>
        <taxon>Bacteria</taxon>
        <taxon>Bacillati</taxon>
        <taxon>Bacillota</taxon>
        <taxon>Bacilli</taxon>
        <taxon>Bacillales</taxon>
        <taxon>Paenibacillaceae</taxon>
        <taxon>Paenibacillus</taxon>
    </lineage>
</organism>
<evidence type="ECO:0000256" key="3">
    <source>
        <dbReference type="ARBA" id="ARBA00022679"/>
    </source>
</evidence>
<gene>
    <name evidence="6" type="ORF">ACE3NQ_26150</name>
</gene>
<evidence type="ECO:0000313" key="7">
    <source>
        <dbReference type="Proteomes" id="UP001580407"/>
    </source>
</evidence>
<proteinExistence type="inferred from homology"/>
<reference evidence="6 7" key="1">
    <citation type="submission" date="2024-09" db="EMBL/GenBank/DDBJ databases">
        <authorList>
            <person name="Ruan L."/>
        </authorList>
    </citation>
    <scope>NUCLEOTIDE SEQUENCE [LARGE SCALE GENOMIC DNA]</scope>
    <source>
        <strain evidence="6 7">D33</strain>
    </source>
</reference>
<evidence type="ECO:0000256" key="1">
    <source>
        <dbReference type="ARBA" id="ARBA00006739"/>
    </source>
</evidence>
<keyword evidence="7" id="KW-1185">Reference proteome</keyword>
<keyword evidence="2 6" id="KW-0328">Glycosyltransferase</keyword>
<dbReference type="CDD" id="cd00761">
    <property type="entry name" value="Glyco_tranf_GTA_type"/>
    <property type="match status" value="1"/>
</dbReference>
<accession>A0ABV5BFA5</accession>
<evidence type="ECO:0000256" key="4">
    <source>
        <dbReference type="SAM" id="Coils"/>
    </source>
</evidence>